<dbReference type="GO" id="GO:0005634">
    <property type="term" value="C:nucleus"/>
    <property type="evidence" value="ECO:0007669"/>
    <property type="project" value="TreeGrafter"/>
</dbReference>
<reference evidence="8" key="1">
    <citation type="journal article" date="2016" name="Proc. Natl. Acad. Sci. U.S.A.">
        <title>Functional and topological diversity of LOV domain photoreceptors.</title>
        <authorList>
            <person name="Glantz S.T."/>
            <person name="Carpenter E.J."/>
            <person name="Melkonian M."/>
            <person name="Gardner K.H."/>
            <person name="Boyden E.S."/>
            <person name="Wong G.K."/>
            <person name="Chow B.Y."/>
        </authorList>
    </citation>
    <scope>NUCLEOTIDE SEQUENCE</scope>
    <source>
        <strain evidence="8">TNAW_2003431</strain>
    </source>
</reference>
<feature type="domain" description="PAS" evidence="7">
    <location>
        <begin position="40"/>
        <end position="125"/>
    </location>
</feature>
<evidence type="ECO:0000256" key="5">
    <source>
        <dbReference type="ARBA" id="ARBA00022991"/>
    </source>
</evidence>
<evidence type="ECO:0000256" key="3">
    <source>
        <dbReference type="ARBA" id="ARBA00022630"/>
    </source>
</evidence>
<keyword evidence="1" id="KW-0675">Receptor</keyword>
<dbReference type="GO" id="GO:0009881">
    <property type="term" value="F:photoreceptor activity"/>
    <property type="evidence" value="ECO:0007669"/>
    <property type="project" value="UniProtKB-KW"/>
</dbReference>
<keyword evidence="2" id="KW-0716">Sensory transduction</keyword>
<evidence type="ECO:0000256" key="1">
    <source>
        <dbReference type="ARBA" id="ARBA00022543"/>
    </source>
</evidence>
<feature type="compositionally biased region" description="Basic and acidic residues" evidence="6">
    <location>
        <begin position="427"/>
        <end position="438"/>
    </location>
</feature>
<proteinExistence type="evidence at transcript level"/>
<evidence type="ECO:0000313" key="8">
    <source>
        <dbReference type="EMBL" id="AML78748.1"/>
    </source>
</evidence>
<keyword evidence="5" id="KW-0157">Chromophore</keyword>
<accession>A0A126X248</accession>
<organism evidence="8">
    <name type="scientific">Pyramimonas parkeae</name>
    <dbReference type="NCBI Taxonomy" id="36894"/>
    <lineage>
        <taxon>Eukaryota</taxon>
        <taxon>Viridiplantae</taxon>
        <taxon>Chlorophyta</taxon>
        <taxon>Pyramimonadophyceae</taxon>
        <taxon>Pyramimonadales</taxon>
        <taxon>Pyramimonadaceae</taxon>
        <taxon>Pyramimonas</taxon>
        <taxon>Pyramimonas subgen. Trichocystis</taxon>
    </lineage>
</organism>
<sequence>MSTPSKMDPTAEPVPLPACLQKVLELSPYSMVAADVRHPKQPLVYVNDRFLEQTKYARSEILGTNCRFLQGADTDHETVVNIAKSVQGGHDYLGRILNFTKDGDKMWNYLLLQPLRNDEGVCTHFTALQIFVPFDNKQQIRESAKELSLVAEYVETKVGNKMSSVMRISEEHETLNDFCPAGRPSLTKPDAPSRASFETAHRPGRRRASILPSPTRHKLDTLLMMQNTMLVVVNVQQGDALPIVYASVPMLEETWMQEEEVLGSNLTLLLGKPQNAEETAMLDDLAEAAQSGREVHQNRWLRTRHNMLNMIWGHFALSPVSLPDGVGKYAIGTFIADKPRDEPLLSATPARDTVETLREWLVAHKDDNSHIRPSLDIQQSPFAAAAAQSSLFGPSPAIRTTGAPTAVAASSSLFGAAPKKPQAQHEANVKEDDKEGFVKKRSPSFREFTVDLEESDSDTETDVKPAAVPDKDRRESEDQFGEVNTEGVGGAEGRPLRLSALRKRREAHHFTLLPYKTQWIDLVLQTMQQENAPKWGMSMGCVQALKMNLEKYGKGLIDD</sequence>
<dbReference type="PANTHER" id="PTHR47429:SF2">
    <property type="entry name" value="PROTEIN TWIN LOV 1"/>
    <property type="match status" value="1"/>
</dbReference>
<feature type="region of interest" description="Disordered" evidence="6">
    <location>
        <begin position="181"/>
        <end position="211"/>
    </location>
</feature>
<name>A0A126X248_9CHLO</name>
<dbReference type="SUPFAM" id="SSF55785">
    <property type="entry name" value="PYP-like sensor domain (PAS domain)"/>
    <property type="match status" value="1"/>
</dbReference>
<dbReference type="Gene3D" id="3.30.450.20">
    <property type="entry name" value="PAS domain"/>
    <property type="match status" value="2"/>
</dbReference>
<dbReference type="Pfam" id="PF13426">
    <property type="entry name" value="PAS_9"/>
    <property type="match status" value="2"/>
</dbReference>
<keyword evidence="3" id="KW-0285">Flavoprotein</keyword>
<dbReference type="EMBL" id="KU701088">
    <property type="protein sequence ID" value="AML78748.1"/>
    <property type="molecule type" value="mRNA"/>
</dbReference>
<protein>
    <submittedName>
        <fullName evidence="8">Putative LOV domain-containing protein</fullName>
    </submittedName>
</protein>
<dbReference type="InterPro" id="IPR000014">
    <property type="entry name" value="PAS"/>
</dbReference>
<evidence type="ECO:0000259" key="7">
    <source>
        <dbReference type="Pfam" id="PF13426"/>
    </source>
</evidence>
<evidence type="ECO:0000256" key="6">
    <source>
        <dbReference type="SAM" id="MobiDB-lite"/>
    </source>
</evidence>
<feature type="compositionally biased region" description="Acidic residues" evidence="6">
    <location>
        <begin position="450"/>
        <end position="460"/>
    </location>
</feature>
<evidence type="ECO:0000256" key="4">
    <source>
        <dbReference type="ARBA" id="ARBA00022643"/>
    </source>
</evidence>
<dbReference type="InterPro" id="IPR035965">
    <property type="entry name" value="PAS-like_dom_sf"/>
</dbReference>
<dbReference type="AlphaFoldDB" id="A0A126X248"/>
<keyword evidence="1" id="KW-0600">Photoreceptor protein</keyword>
<dbReference type="PANTHER" id="PTHR47429">
    <property type="entry name" value="PROTEIN TWIN LOV 1"/>
    <property type="match status" value="1"/>
</dbReference>
<feature type="region of interest" description="Disordered" evidence="6">
    <location>
        <begin position="416"/>
        <end position="492"/>
    </location>
</feature>
<evidence type="ECO:0000256" key="2">
    <source>
        <dbReference type="ARBA" id="ARBA00022606"/>
    </source>
</evidence>
<keyword evidence="4" id="KW-0288">FMN</keyword>
<feature type="domain" description="PAS" evidence="7">
    <location>
        <begin position="234"/>
        <end position="334"/>
    </location>
</feature>